<dbReference type="CDD" id="cd06173">
    <property type="entry name" value="MFS_MefA_like"/>
    <property type="match status" value="1"/>
</dbReference>
<evidence type="ECO:0000313" key="9">
    <source>
        <dbReference type="Proteomes" id="UP000032232"/>
    </source>
</evidence>
<feature type="transmembrane region" description="Helical" evidence="7">
    <location>
        <begin position="316"/>
        <end position="335"/>
    </location>
</feature>
<dbReference type="SUPFAM" id="SSF103473">
    <property type="entry name" value="MFS general substrate transporter"/>
    <property type="match status" value="1"/>
</dbReference>
<dbReference type="Pfam" id="PF05977">
    <property type="entry name" value="MFS_3"/>
    <property type="match status" value="1"/>
</dbReference>
<dbReference type="InterPro" id="IPR036259">
    <property type="entry name" value="MFS_trans_sf"/>
</dbReference>
<feature type="transmembrane region" description="Helical" evidence="7">
    <location>
        <begin position="259"/>
        <end position="280"/>
    </location>
</feature>
<evidence type="ECO:0000256" key="3">
    <source>
        <dbReference type="ARBA" id="ARBA00022475"/>
    </source>
</evidence>
<evidence type="ECO:0000313" key="8">
    <source>
        <dbReference type="EMBL" id="KIT15912.1"/>
    </source>
</evidence>
<protein>
    <submittedName>
        <fullName evidence="8">Enterobactin exporter EntS</fullName>
    </submittedName>
</protein>
<name>A0A0D1CMC0_9RHOB</name>
<dbReference type="OrthoDB" id="145388at2"/>
<evidence type="ECO:0000256" key="6">
    <source>
        <dbReference type="ARBA" id="ARBA00023136"/>
    </source>
</evidence>
<evidence type="ECO:0000256" key="7">
    <source>
        <dbReference type="SAM" id="Phobius"/>
    </source>
</evidence>
<comment type="subcellular location">
    <subcellularLocation>
        <location evidence="1">Cell membrane</location>
        <topology evidence="1">Multi-pass membrane protein</topology>
    </subcellularLocation>
</comment>
<keyword evidence="4 7" id="KW-0812">Transmembrane</keyword>
<dbReference type="AlphaFoldDB" id="A0A0D1CMC0"/>
<feature type="transmembrane region" description="Helical" evidence="7">
    <location>
        <begin position="388"/>
        <end position="408"/>
    </location>
</feature>
<dbReference type="RefSeq" id="WP_043918989.1">
    <property type="nucleotide sequence ID" value="NZ_FZPF01000004.1"/>
</dbReference>
<dbReference type="STRING" id="935700.jaqu_21800"/>
<feature type="transmembrane region" description="Helical" evidence="7">
    <location>
        <begin position="9"/>
        <end position="30"/>
    </location>
</feature>
<dbReference type="InterPro" id="IPR010290">
    <property type="entry name" value="TM_effector"/>
</dbReference>
<keyword evidence="3" id="KW-1003">Cell membrane</keyword>
<evidence type="ECO:0000256" key="1">
    <source>
        <dbReference type="ARBA" id="ARBA00004651"/>
    </source>
</evidence>
<reference evidence="8 9" key="1">
    <citation type="submission" date="2015-02" db="EMBL/GenBank/DDBJ databases">
        <title>Genome Sequence of Jannaschia aquimarina DSM28248, a member of the Roseobacter clade.</title>
        <authorList>
            <person name="Voget S."/>
            <person name="Daniel R."/>
        </authorList>
    </citation>
    <scope>NUCLEOTIDE SEQUENCE [LARGE SCALE GENOMIC DNA]</scope>
    <source>
        <strain evidence="8 9">GSW-M26</strain>
    </source>
</reference>
<dbReference type="Proteomes" id="UP000032232">
    <property type="component" value="Unassembled WGS sequence"/>
</dbReference>
<gene>
    <name evidence="8" type="ORF">jaqu_21800</name>
</gene>
<organism evidence="8 9">
    <name type="scientific">Jannaschia aquimarina</name>
    <dbReference type="NCBI Taxonomy" id="935700"/>
    <lineage>
        <taxon>Bacteria</taxon>
        <taxon>Pseudomonadati</taxon>
        <taxon>Pseudomonadota</taxon>
        <taxon>Alphaproteobacteria</taxon>
        <taxon>Rhodobacterales</taxon>
        <taxon>Roseobacteraceae</taxon>
        <taxon>Jannaschia</taxon>
    </lineage>
</organism>
<dbReference type="PANTHER" id="PTHR23513:SF11">
    <property type="entry name" value="STAPHYLOFERRIN A TRANSPORTER"/>
    <property type="match status" value="1"/>
</dbReference>
<comment type="caution">
    <text evidence="8">The sequence shown here is derived from an EMBL/GenBank/DDBJ whole genome shotgun (WGS) entry which is preliminary data.</text>
</comment>
<keyword evidence="6 7" id="KW-0472">Membrane</keyword>
<keyword evidence="9" id="KW-1185">Reference proteome</keyword>
<dbReference type="PATRIC" id="fig|935700.4.peg.2246"/>
<evidence type="ECO:0000256" key="2">
    <source>
        <dbReference type="ARBA" id="ARBA00022448"/>
    </source>
</evidence>
<dbReference type="EMBL" id="JYFE01000041">
    <property type="protein sequence ID" value="KIT15912.1"/>
    <property type="molecule type" value="Genomic_DNA"/>
</dbReference>
<feature type="transmembrane region" description="Helical" evidence="7">
    <location>
        <begin position="73"/>
        <end position="96"/>
    </location>
</feature>
<sequence length="420" mass="44499">MTDTRLRPFIAASGLSNLADGVAIVAWAWLASLLTRDPLLTATMPVALRLPWVLFAIPAGLVTDRADRRHLILCVDCVRMADFAVAAVFLWLALLLRPAPDEGLSSPVLFAGLMCAALSVAIAEVFRDNAAQTMLPAIVPPEKLERANGRLWSVELVGSALIGPALGAWLVAAFLPGPFLLNAVCFALSVLLMLRPTGGFRPDPRPRNWRAELLEGWAFLCAAPTLRLLAVVTGIWNLLHQMVVIALILHVQENLGLGARAYGLFLAAGAVGGIVGGLLAEWVIAAIGPGRAAQWMTAASGVAFAAIPLAPDGWTLALVFAGFELTGLIWNTVSVSYRQRAIPDALLGRVNSLYRLLAWGMMPVGLVLSGVAVRVADGPVSREAALVTPFWIAAAGALLLTAAAWRGLGRGFGVAVTRRR</sequence>
<evidence type="ECO:0000256" key="5">
    <source>
        <dbReference type="ARBA" id="ARBA00022989"/>
    </source>
</evidence>
<proteinExistence type="predicted"/>
<feature type="transmembrane region" description="Helical" evidence="7">
    <location>
        <begin position="108"/>
        <end position="126"/>
    </location>
</feature>
<feature type="transmembrane region" description="Helical" evidence="7">
    <location>
        <begin position="42"/>
        <end position="61"/>
    </location>
</feature>
<keyword evidence="5 7" id="KW-1133">Transmembrane helix</keyword>
<dbReference type="PANTHER" id="PTHR23513">
    <property type="entry name" value="INTEGRAL MEMBRANE EFFLUX PROTEIN-RELATED"/>
    <property type="match status" value="1"/>
</dbReference>
<dbReference type="Gene3D" id="1.20.1250.20">
    <property type="entry name" value="MFS general substrate transporter like domains"/>
    <property type="match status" value="1"/>
</dbReference>
<accession>A0A0D1CMC0</accession>
<evidence type="ECO:0000256" key="4">
    <source>
        <dbReference type="ARBA" id="ARBA00022692"/>
    </source>
</evidence>
<keyword evidence="2" id="KW-0813">Transport</keyword>
<feature type="transmembrane region" description="Helical" evidence="7">
    <location>
        <begin position="356"/>
        <end position="376"/>
    </location>
</feature>
<feature type="transmembrane region" description="Helical" evidence="7">
    <location>
        <begin position="151"/>
        <end position="173"/>
    </location>
</feature>
<dbReference type="GO" id="GO:0005886">
    <property type="term" value="C:plasma membrane"/>
    <property type="evidence" value="ECO:0007669"/>
    <property type="project" value="UniProtKB-SubCell"/>
</dbReference>